<dbReference type="Proteomes" id="UP000515156">
    <property type="component" value="Chromosome 10"/>
</dbReference>
<dbReference type="GO" id="GO:0006493">
    <property type="term" value="P:protein O-linked glycosylation"/>
    <property type="evidence" value="ECO:0007669"/>
    <property type="project" value="TreeGrafter"/>
</dbReference>
<evidence type="ECO:0000256" key="7">
    <source>
        <dbReference type="SAM" id="Phobius"/>
    </source>
</evidence>
<evidence type="ECO:0000256" key="2">
    <source>
        <dbReference type="ARBA" id="ARBA00009003"/>
    </source>
</evidence>
<evidence type="ECO:0000256" key="5">
    <source>
        <dbReference type="ARBA" id="ARBA00023034"/>
    </source>
</evidence>
<evidence type="ECO:0000259" key="8">
    <source>
        <dbReference type="Pfam" id="PF04572"/>
    </source>
</evidence>
<dbReference type="SUPFAM" id="SSF53448">
    <property type="entry name" value="Nucleotide-diphospho-sugar transferases"/>
    <property type="match status" value="1"/>
</dbReference>
<gene>
    <name evidence="10" type="primary">LOC115479202</name>
</gene>
<evidence type="ECO:0000313" key="10">
    <source>
        <dbReference type="RefSeq" id="XP_030072881.1"/>
    </source>
</evidence>
<dbReference type="InterPro" id="IPR007652">
    <property type="entry name" value="A1-4-GlycosylTfrase_dom"/>
</dbReference>
<evidence type="ECO:0000256" key="4">
    <source>
        <dbReference type="ARBA" id="ARBA00022679"/>
    </source>
</evidence>
<name>A0A6P7Z8F4_9AMPH</name>
<dbReference type="InterPro" id="IPR007577">
    <property type="entry name" value="GlycoTrfase_DXD_sugar-bd_CS"/>
</dbReference>
<keyword evidence="6 7" id="KW-0472">Membrane</keyword>
<keyword evidence="9" id="KW-1185">Reference proteome</keyword>
<dbReference type="OrthoDB" id="6333746at2759"/>
<keyword evidence="3" id="KW-0328">Glycosyltransferase</keyword>
<dbReference type="InterPro" id="IPR051981">
    <property type="entry name" value="Glycosyltransf_32"/>
</dbReference>
<dbReference type="InParanoid" id="A0A6P7Z8F4"/>
<evidence type="ECO:0000256" key="1">
    <source>
        <dbReference type="ARBA" id="ARBA00004323"/>
    </source>
</evidence>
<dbReference type="Pfam" id="PF04572">
    <property type="entry name" value="Gb3_synth"/>
    <property type="match status" value="1"/>
</dbReference>
<dbReference type="Gene3D" id="3.90.550.20">
    <property type="match status" value="1"/>
</dbReference>
<dbReference type="GO" id="GO:0008375">
    <property type="term" value="F:acetylglucosaminyltransferase activity"/>
    <property type="evidence" value="ECO:0007669"/>
    <property type="project" value="TreeGrafter"/>
</dbReference>
<dbReference type="GO" id="GO:0000139">
    <property type="term" value="C:Golgi membrane"/>
    <property type="evidence" value="ECO:0007669"/>
    <property type="project" value="UniProtKB-SubCell"/>
</dbReference>
<comment type="similarity">
    <text evidence="2">Belongs to the glycosyltransferase 32 family.</text>
</comment>
<comment type="subcellular location">
    <subcellularLocation>
        <location evidence="1">Golgi apparatus membrane</location>
        <topology evidence="1">Single-pass type II membrane protein</topology>
    </subcellularLocation>
</comment>
<sequence length="328" mass="38450">MRTKFRYMFFILLNVVLACITVIFILKSTPQLLVGLPPEHFPSNVGIFLAETTKTLEPSFLTLCAVESAARMYPDRPVFFYMNGLSKHMILGENSKHRALPMLSKIPNVHLQPLDFEEMLKDLPLNYWYQKINMSTECLWTLISSHAFRLALIWRYGGIYFDTNVISLKPIPDKEFVVCAYNLTHISNRIFGFPQNHQFLWDCMENFVKSYKGAAWGSKDPQLITRVLKNWCELPKLKNQEDSKCQNISYLHPIRFFPIPSGKQEKYFQTWDSKNTFENSYGLYFFNHMSHRHKQVVVGNNSLGEHLYIQYCPNTYEILVQNKCRSLQ</sequence>
<organism evidence="9 10">
    <name type="scientific">Microcaecilia unicolor</name>
    <dbReference type="NCBI Taxonomy" id="1415580"/>
    <lineage>
        <taxon>Eukaryota</taxon>
        <taxon>Metazoa</taxon>
        <taxon>Chordata</taxon>
        <taxon>Craniata</taxon>
        <taxon>Vertebrata</taxon>
        <taxon>Euteleostomi</taxon>
        <taxon>Amphibia</taxon>
        <taxon>Gymnophiona</taxon>
        <taxon>Siphonopidae</taxon>
        <taxon>Microcaecilia</taxon>
    </lineage>
</organism>
<evidence type="ECO:0000256" key="3">
    <source>
        <dbReference type="ARBA" id="ARBA00022676"/>
    </source>
</evidence>
<dbReference type="Pfam" id="PF04488">
    <property type="entry name" value="Gly_transf_sug"/>
    <property type="match status" value="1"/>
</dbReference>
<dbReference type="PROSITE" id="PS51257">
    <property type="entry name" value="PROKAR_LIPOPROTEIN"/>
    <property type="match status" value="1"/>
</dbReference>
<keyword evidence="7" id="KW-0812">Transmembrane</keyword>
<feature type="transmembrane region" description="Helical" evidence="7">
    <location>
        <begin position="7"/>
        <end position="26"/>
    </location>
</feature>
<reference evidence="10" key="1">
    <citation type="submission" date="2025-08" db="UniProtKB">
        <authorList>
            <consortium name="RefSeq"/>
        </authorList>
    </citation>
    <scope>IDENTIFICATION</scope>
</reference>
<dbReference type="KEGG" id="muo:115479202"/>
<dbReference type="InterPro" id="IPR029044">
    <property type="entry name" value="Nucleotide-diphossugar_trans"/>
</dbReference>
<protein>
    <submittedName>
        <fullName evidence="10">Alpha-1,4-N-acetylglucosaminyltransferase-like</fullName>
    </submittedName>
</protein>
<feature type="domain" description="Alpha 1,4-glycosyltransferase" evidence="8">
    <location>
        <begin position="193"/>
        <end position="318"/>
    </location>
</feature>
<accession>A0A6P7Z8F4</accession>
<dbReference type="GeneID" id="115479202"/>
<keyword evidence="5" id="KW-0333">Golgi apparatus</keyword>
<dbReference type="PANTHER" id="PTHR12042">
    <property type="entry name" value="LACTOSYLCERAMIDE 4-ALPHA-GALACTOSYLTRANSFERASE ALPHA- 1,4-GALACTOSYLTRANSFERASE"/>
    <property type="match status" value="1"/>
</dbReference>
<dbReference type="RefSeq" id="XP_030072881.1">
    <property type="nucleotide sequence ID" value="XM_030217021.1"/>
</dbReference>
<keyword evidence="4" id="KW-0808">Transferase</keyword>
<dbReference type="PANTHER" id="PTHR12042:SF16">
    <property type="entry name" value="ALPHA-1,4-N-ACETYLGLUCOSAMINYLTRANSFERASE"/>
    <property type="match status" value="1"/>
</dbReference>
<keyword evidence="7" id="KW-1133">Transmembrane helix</keyword>
<evidence type="ECO:0000256" key="6">
    <source>
        <dbReference type="ARBA" id="ARBA00023136"/>
    </source>
</evidence>
<dbReference type="AlphaFoldDB" id="A0A6P7Z8F4"/>
<evidence type="ECO:0000313" key="9">
    <source>
        <dbReference type="Proteomes" id="UP000515156"/>
    </source>
</evidence>
<proteinExistence type="inferred from homology"/>